<dbReference type="EMBL" id="VCEJ01000004">
    <property type="protein sequence ID" value="TLV00373.1"/>
    <property type="molecule type" value="Genomic_DNA"/>
</dbReference>
<accession>A0A5R9KVS9</accession>
<dbReference type="AlphaFoldDB" id="A0A5R9KVS9"/>
<evidence type="ECO:0000259" key="2">
    <source>
        <dbReference type="Pfam" id="PF13649"/>
    </source>
</evidence>
<dbReference type="OrthoDB" id="9789123at2"/>
<dbReference type="SUPFAM" id="SSF53335">
    <property type="entry name" value="S-adenosyl-L-methionine-dependent methyltransferases"/>
    <property type="match status" value="1"/>
</dbReference>
<feature type="domain" description="Methyltransferase" evidence="2">
    <location>
        <begin position="43"/>
        <end position="134"/>
    </location>
</feature>
<dbReference type="PANTHER" id="PTHR43861">
    <property type="entry name" value="TRANS-ACONITATE 2-METHYLTRANSFERASE-RELATED"/>
    <property type="match status" value="1"/>
</dbReference>
<reference evidence="3 4" key="1">
    <citation type="submission" date="2019-05" db="EMBL/GenBank/DDBJ databases">
        <authorList>
            <person name="Qu J.-H."/>
        </authorList>
    </citation>
    <scope>NUCLEOTIDE SEQUENCE [LARGE SCALE GENOMIC DNA]</scope>
    <source>
        <strain evidence="3 4">T17</strain>
    </source>
</reference>
<keyword evidence="3" id="KW-0489">Methyltransferase</keyword>
<dbReference type="Pfam" id="PF13649">
    <property type="entry name" value="Methyltransf_25"/>
    <property type="match status" value="1"/>
</dbReference>
<name>A0A5R9KVS9_9BACT</name>
<protein>
    <submittedName>
        <fullName evidence="3">Class I SAM-dependent methyltransferase</fullName>
    </submittedName>
</protein>
<dbReference type="GO" id="GO:0032259">
    <property type="term" value="P:methylation"/>
    <property type="evidence" value="ECO:0007669"/>
    <property type="project" value="UniProtKB-KW"/>
</dbReference>
<dbReference type="InterPro" id="IPR029063">
    <property type="entry name" value="SAM-dependent_MTases_sf"/>
</dbReference>
<dbReference type="GO" id="GO:0008168">
    <property type="term" value="F:methyltransferase activity"/>
    <property type="evidence" value="ECO:0007669"/>
    <property type="project" value="UniProtKB-KW"/>
</dbReference>
<comment type="caution">
    <text evidence="3">The sequence shown here is derived from an EMBL/GenBank/DDBJ whole genome shotgun (WGS) entry which is preliminary data.</text>
</comment>
<organism evidence="3 4">
    <name type="scientific">Dyadobacter luticola</name>
    <dbReference type="NCBI Taxonomy" id="1979387"/>
    <lineage>
        <taxon>Bacteria</taxon>
        <taxon>Pseudomonadati</taxon>
        <taxon>Bacteroidota</taxon>
        <taxon>Cytophagia</taxon>
        <taxon>Cytophagales</taxon>
        <taxon>Spirosomataceae</taxon>
        <taxon>Dyadobacter</taxon>
    </lineage>
</organism>
<dbReference type="InterPro" id="IPR041698">
    <property type="entry name" value="Methyltransf_25"/>
</dbReference>
<proteinExistence type="predicted"/>
<evidence type="ECO:0000313" key="3">
    <source>
        <dbReference type="EMBL" id="TLV00373.1"/>
    </source>
</evidence>
<dbReference type="Proteomes" id="UP000306402">
    <property type="component" value="Unassembled WGS sequence"/>
</dbReference>
<evidence type="ECO:0000313" key="4">
    <source>
        <dbReference type="Proteomes" id="UP000306402"/>
    </source>
</evidence>
<keyword evidence="1 3" id="KW-0808">Transferase</keyword>
<evidence type="ECO:0000256" key="1">
    <source>
        <dbReference type="ARBA" id="ARBA00022679"/>
    </source>
</evidence>
<dbReference type="Gene3D" id="3.40.50.150">
    <property type="entry name" value="Vaccinia Virus protein VP39"/>
    <property type="match status" value="1"/>
</dbReference>
<dbReference type="PANTHER" id="PTHR43861:SF6">
    <property type="entry name" value="METHYLTRANSFERASE TYPE 11"/>
    <property type="match status" value="1"/>
</dbReference>
<dbReference type="RefSeq" id="WP_138365753.1">
    <property type="nucleotide sequence ID" value="NZ_VCEJ01000004.1"/>
</dbReference>
<dbReference type="CDD" id="cd02440">
    <property type="entry name" value="AdoMet_MTases"/>
    <property type="match status" value="1"/>
</dbReference>
<gene>
    <name evidence="3" type="ORF">FEN17_12830</name>
</gene>
<keyword evidence="4" id="KW-1185">Reference proteome</keyword>
<sequence>MDKSNGYEENALIFSKSRSQDANGIGVSSIRRWAKTLPPNATVLDIGCGTGVPVSKVLVEEGLTVFGLDASPSMVQIFRQNFPDNPVACEAVEDSPFFNRKFDAIVAWGLVFLLTEKEQEIVLQKAAHALNRGGKFLFTAPAQKVTWEDVLTLKQSLSLGAEKYRALLIGYGFSMIEEFEDEGGNYYYHAVLS</sequence>